<dbReference type="InterPro" id="IPR005162">
    <property type="entry name" value="Retrotrans_gag_dom"/>
</dbReference>
<dbReference type="Proteomes" id="UP000287651">
    <property type="component" value="Unassembled WGS sequence"/>
</dbReference>
<sequence length="81" mass="9215">MSSDLAEHIIAFEAQMAVYDISDALMSRAFPTMLRGPARMWYSRLKPLLVLSFNQLVREFKFNFLANAKSKPSIAAFLNQS</sequence>
<evidence type="ECO:0000313" key="3">
    <source>
        <dbReference type="Proteomes" id="UP000287651"/>
    </source>
</evidence>
<evidence type="ECO:0000259" key="1">
    <source>
        <dbReference type="Pfam" id="PF03732"/>
    </source>
</evidence>
<proteinExistence type="predicted"/>
<feature type="domain" description="Retrotransposon gag" evidence="1">
    <location>
        <begin position="29"/>
        <end position="79"/>
    </location>
</feature>
<evidence type="ECO:0000313" key="2">
    <source>
        <dbReference type="EMBL" id="RRT84167.1"/>
    </source>
</evidence>
<dbReference type="EMBL" id="AMZH03000358">
    <property type="protein sequence ID" value="RRT84167.1"/>
    <property type="molecule type" value="Genomic_DNA"/>
</dbReference>
<gene>
    <name evidence="2" type="ORF">B296_00004032</name>
</gene>
<organism evidence="2 3">
    <name type="scientific">Ensete ventricosum</name>
    <name type="common">Abyssinian banana</name>
    <name type="synonym">Musa ensete</name>
    <dbReference type="NCBI Taxonomy" id="4639"/>
    <lineage>
        <taxon>Eukaryota</taxon>
        <taxon>Viridiplantae</taxon>
        <taxon>Streptophyta</taxon>
        <taxon>Embryophyta</taxon>
        <taxon>Tracheophyta</taxon>
        <taxon>Spermatophyta</taxon>
        <taxon>Magnoliopsida</taxon>
        <taxon>Liliopsida</taxon>
        <taxon>Zingiberales</taxon>
        <taxon>Musaceae</taxon>
        <taxon>Ensete</taxon>
    </lineage>
</organism>
<name>A0A427B6U3_ENSVE</name>
<dbReference type="Pfam" id="PF03732">
    <property type="entry name" value="Retrotrans_gag"/>
    <property type="match status" value="1"/>
</dbReference>
<dbReference type="AlphaFoldDB" id="A0A427B6U3"/>
<comment type="caution">
    <text evidence="2">The sequence shown here is derived from an EMBL/GenBank/DDBJ whole genome shotgun (WGS) entry which is preliminary data.</text>
</comment>
<accession>A0A427B6U3</accession>
<reference evidence="2 3" key="1">
    <citation type="journal article" date="2014" name="Agronomy (Basel)">
        <title>A Draft Genome Sequence for Ensete ventricosum, the Drought-Tolerant Tree Against Hunger.</title>
        <authorList>
            <person name="Harrison J."/>
            <person name="Moore K.A."/>
            <person name="Paszkiewicz K."/>
            <person name="Jones T."/>
            <person name="Grant M."/>
            <person name="Ambacheew D."/>
            <person name="Muzemil S."/>
            <person name="Studholme D.J."/>
        </authorList>
    </citation>
    <scope>NUCLEOTIDE SEQUENCE [LARGE SCALE GENOMIC DNA]</scope>
</reference>
<protein>
    <recommendedName>
        <fullName evidence="1">Retrotransposon gag domain-containing protein</fullName>
    </recommendedName>
</protein>